<dbReference type="Proteomes" id="UP001597383">
    <property type="component" value="Unassembled WGS sequence"/>
</dbReference>
<feature type="domain" description="Thiamine phosphate synthase/TenI" evidence="12">
    <location>
        <begin position="12"/>
        <end position="194"/>
    </location>
</feature>
<comment type="pathway">
    <text evidence="1 9 11">Cofactor biosynthesis; thiamine diphosphate biosynthesis; thiamine phosphate from 4-amino-2-methyl-5-diphosphomethylpyrimidine and 4-methyl-5-(2-phosphoethyl)-thiazole: step 1/1.</text>
</comment>
<feature type="binding site" evidence="9">
    <location>
        <position position="142"/>
    </location>
    <ligand>
        <name>4-amino-2-methyl-5-(diphosphooxymethyl)pyrimidine</name>
        <dbReference type="ChEBI" id="CHEBI:57841"/>
    </ligand>
</feature>
<evidence type="ECO:0000313" key="14">
    <source>
        <dbReference type="Proteomes" id="UP001597383"/>
    </source>
</evidence>
<keyword evidence="4 9" id="KW-0460">Magnesium</keyword>
<feature type="binding site" evidence="9">
    <location>
        <position position="76"/>
    </location>
    <ligand>
        <name>Mg(2+)</name>
        <dbReference type="ChEBI" id="CHEBI:18420"/>
    </ligand>
</feature>
<dbReference type="EMBL" id="JBHUHQ010000014">
    <property type="protein sequence ID" value="MFD2044199.1"/>
    <property type="molecule type" value="Genomic_DNA"/>
</dbReference>
<name>A0ABW4VX38_9BACI</name>
<evidence type="ECO:0000256" key="1">
    <source>
        <dbReference type="ARBA" id="ARBA00005165"/>
    </source>
</evidence>
<dbReference type="EC" id="2.5.1.3" evidence="9"/>
<evidence type="ECO:0000313" key="13">
    <source>
        <dbReference type="EMBL" id="MFD2044199.1"/>
    </source>
</evidence>
<dbReference type="InterPro" id="IPR013785">
    <property type="entry name" value="Aldolase_TIM"/>
</dbReference>
<protein>
    <recommendedName>
        <fullName evidence="9">Thiamine-phosphate synthase</fullName>
        <shortName evidence="9">TP synthase</shortName>
        <shortName evidence="9">TPS</shortName>
        <ecNumber evidence="9">2.5.1.3</ecNumber>
    </recommendedName>
    <alternativeName>
        <fullName evidence="9">Thiamine-phosphate pyrophosphorylase</fullName>
        <shortName evidence="9">TMP pyrophosphorylase</shortName>
        <shortName evidence="9">TMP-PPase</shortName>
    </alternativeName>
</protein>
<dbReference type="RefSeq" id="WP_377556507.1">
    <property type="nucleotide sequence ID" value="NZ_JBHUHQ010000014.1"/>
</dbReference>
<reference evidence="14" key="1">
    <citation type="journal article" date="2019" name="Int. J. Syst. Evol. Microbiol.">
        <title>The Global Catalogue of Microorganisms (GCM) 10K type strain sequencing project: providing services to taxonomists for standard genome sequencing and annotation.</title>
        <authorList>
            <consortium name="The Broad Institute Genomics Platform"/>
            <consortium name="The Broad Institute Genome Sequencing Center for Infectious Disease"/>
            <person name="Wu L."/>
            <person name="Ma J."/>
        </authorList>
    </citation>
    <scope>NUCLEOTIDE SEQUENCE [LARGE SCALE GENOMIC DNA]</scope>
    <source>
        <strain evidence="14">R28</strain>
    </source>
</reference>
<evidence type="ECO:0000256" key="7">
    <source>
        <dbReference type="ARBA" id="ARBA00047851"/>
    </source>
</evidence>
<accession>A0ABW4VX38</accession>
<dbReference type="InterPro" id="IPR034291">
    <property type="entry name" value="TMP_synthase"/>
</dbReference>
<feature type="binding site" evidence="9">
    <location>
        <position position="171"/>
    </location>
    <ligand>
        <name>2-[(2R,5Z)-2-carboxy-4-methylthiazol-5(2H)-ylidene]ethyl phosphate</name>
        <dbReference type="ChEBI" id="CHEBI:62899"/>
    </ligand>
</feature>
<dbReference type="Pfam" id="PF02581">
    <property type="entry name" value="TMP-TENI"/>
    <property type="match status" value="1"/>
</dbReference>
<evidence type="ECO:0000256" key="3">
    <source>
        <dbReference type="ARBA" id="ARBA00022723"/>
    </source>
</evidence>
<feature type="binding site" evidence="9">
    <location>
        <position position="75"/>
    </location>
    <ligand>
        <name>4-amino-2-methyl-5-(diphosphooxymethyl)pyrimidine</name>
        <dbReference type="ChEBI" id="CHEBI:57841"/>
    </ligand>
</feature>
<feature type="binding site" evidence="9">
    <location>
        <position position="113"/>
    </location>
    <ligand>
        <name>4-amino-2-methyl-5-(diphosphooxymethyl)pyrimidine</name>
        <dbReference type="ChEBI" id="CHEBI:57841"/>
    </ligand>
</feature>
<feature type="binding site" evidence="9">
    <location>
        <begin position="139"/>
        <end position="141"/>
    </location>
    <ligand>
        <name>2-[(2R,5Z)-2-carboxy-4-methylthiazol-5(2H)-ylidene]ethyl phosphate</name>
        <dbReference type="ChEBI" id="CHEBI:62899"/>
    </ligand>
</feature>
<dbReference type="PANTHER" id="PTHR20857:SF15">
    <property type="entry name" value="THIAMINE-PHOSPHATE SYNTHASE"/>
    <property type="match status" value="1"/>
</dbReference>
<feature type="binding site" evidence="9">
    <location>
        <begin position="191"/>
        <end position="192"/>
    </location>
    <ligand>
        <name>2-[(2R,5Z)-2-carboxy-4-methylthiazol-5(2H)-ylidene]ethyl phosphate</name>
        <dbReference type="ChEBI" id="CHEBI:62899"/>
    </ligand>
</feature>
<evidence type="ECO:0000256" key="10">
    <source>
        <dbReference type="RuleBase" id="RU003826"/>
    </source>
</evidence>
<evidence type="ECO:0000256" key="8">
    <source>
        <dbReference type="ARBA" id="ARBA00047883"/>
    </source>
</evidence>
<dbReference type="PANTHER" id="PTHR20857">
    <property type="entry name" value="THIAMINE-PHOSPHATE PYROPHOSPHORYLASE"/>
    <property type="match status" value="1"/>
</dbReference>
<comment type="cofactor">
    <cofactor evidence="9">
        <name>Mg(2+)</name>
        <dbReference type="ChEBI" id="CHEBI:18420"/>
    </cofactor>
    <text evidence="9">Binds 1 Mg(2+) ion per subunit.</text>
</comment>
<evidence type="ECO:0000256" key="11">
    <source>
        <dbReference type="RuleBase" id="RU004253"/>
    </source>
</evidence>
<keyword evidence="3 9" id="KW-0479">Metal-binding</keyword>
<comment type="catalytic activity">
    <reaction evidence="7 9 10">
        <text>2-(2-carboxy-4-methylthiazol-5-yl)ethyl phosphate + 4-amino-2-methyl-5-(diphosphooxymethyl)pyrimidine + 2 H(+) = thiamine phosphate + CO2 + diphosphate</text>
        <dbReference type="Rhea" id="RHEA:47848"/>
        <dbReference type="ChEBI" id="CHEBI:15378"/>
        <dbReference type="ChEBI" id="CHEBI:16526"/>
        <dbReference type="ChEBI" id="CHEBI:33019"/>
        <dbReference type="ChEBI" id="CHEBI:37575"/>
        <dbReference type="ChEBI" id="CHEBI:57841"/>
        <dbReference type="ChEBI" id="CHEBI:62890"/>
        <dbReference type="EC" id="2.5.1.3"/>
    </reaction>
</comment>
<comment type="catalytic activity">
    <reaction evidence="6 9 10">
        <text>4-methyl-5-(2-phosphooxyethyl)-thiazole + 4-amino-2-methyl-5-(diphosphooxymethyl)pyrimidine + H(+) = thiamine phosphate + diphosphate</text>
        <dbReference type="Rhea" id="RHEA:22328"/>
        <dbReference type="ChEBI" id="CHEBI:15378"/>
        <dbReference type="ChEBI" id="CHEBI:33019"/>
        <dbReference type="ChEBI" id="CHEBI:37575"/>
        <dbReference type="ChEBI" id="CHEBI:57841"/>
        <dbReference type="ChEBI" id="CHEBI:58296"/>
        <dbReference type="EC" id="2.5.1.3"/>
    </reaction>
</comment>
<proteinExistence type="inferred from homology"/>
<comment type="similarity">
    <text evidence="9 10">Belongs to the thiamine-phosphate synthase family.</text>
</comment>
<organism evidence="13 14">
    <name type="scientific">Ornithinibacillus salinisoli</name>
    <dbReference type="NCBI Taxonomy" id="1848459"/>
    <lineage>
        <taxon>Bacteria</taxon>
        <taxon>Bacillati</taxon>
        <taxon>Bacillota</taxon>
        <taxon>Bacilli</taxon>
        <taxon>Bacillales</taxon>
        <taxon>Bacillaceae</taxon>
        <taxon>Ornithinibacillus</taxon>
    </lineage>
</organism>
<dbReference type="SUPFAM" id="SSF51391">
    <property type="entry name" value="Thiamin phosphate synthase"/>
    <property type="match status" value="1"/>
</dbReference>
<dbReference type="InterPro" id="IPR022998">
    <property type="entry name" value="ThiamineP_synth_TenI"/>
</dbReference>
<dbReference type="Gene3D" id="3.20.20.70">
    <property type="entry name" value="Aldolase class I"/>
    <property type="match status" value="1"/>
</dbReference>
<keyword evidence="2 9" id="KW-0808">Transferase</keyword>
<dbReference type="CDD" id="cd00564">
    <property type="entry name" value="TMP_TenI"/>
    <property type="match status" value="1"/>
</dbReference>
<evidence type="ECO:0000256" key="4">
    <source>
        <dbReference type="ARBA" id="ARBA00022842"/>
    </source>
</evidence>
<evidence type="ECO:0000256" key="6">
    <source>
        <dbReference type="ARBA" id="ARBA00047334"/>
    </source>
</evidence>
<comment type="function">
    <text evidence="9">Condenses 4-methyl-5-(beta-hydroxyethyl)thiazole monophosphate (THZ-P) and 2-methyl-4-amino-5-hydroxymethyl pyrimidine pyrophosphate (HMP-PP) to form thiamine monophosphate (TMP).</text>
</comment>
<keyword evidence="5 9" id="KW-0784">Thiamine biosynthesis</keyword>
<dbReference type="GO" id="GO:0004789">
    <property type="term" value="F:thiamine-phosphate diphosphorylase activity"/>
    <property type="evidence" value="ECO:0007669"/>
    <property type="project" value="UniProtKB-EC"/>
</dbReference>
<dbReference type="NCBIfam" id="TIGR00693">
    <property type="entry name" value="thiE"/>
    <property type="match status" value="1"/>
</dbReference>
<evidence type="ECO:0000259" key="12">
    <source>
        <dbReference type="Pfam" id="PF02581"/>
    </source>
</evidence>
<feature type="binding site" evidence="9">
    <location>
        <begin position="40"/>
        <end position="44"/>
    </location>
    <ligand>
        <name>4-amino-2-methyl-5-(diphosphooxymethyl)pyrimidine</name>
        <dbReference type="ChEBI" id="CHEBI:57841"/>
    </ligand>
</feature>
<comment type="caution">
    <text evidence="13">The sequence shown here is derived from an EMBL/GenBank/DDBJ whole genome shotgun (WGS) entry which is preliminary data.</text>
</comment>
<keyword evidence="14" id="KW-1185">Reference proteome</keyword>
<evidence type="ECO:0000256" key="2">
    <source>
        <dbReference type="ARBA" id="ARBA00022679"/>
    </source>
</evidence>
<feature type="binding site" evidence="9">
    <location>
        <position position="95"/>
    </location>
    <ligand>
        <name>Mg(2+)</name>
        <dbReference type="ChEBI" id="CHEBI:18420"/>
    </ligand>
</feature>
<gene>
    <name evidence="9 13" type="primary">thiE</name>
    <name evidence="13" type="ORF">ACFSJF_07975</name>
</gene>
<evidence type="ECO:0000256" key="9">
    <source>
        <dbReference type="HAMAP-Rule" id="MF_00097"/>
    </source>
</evidence>
<dbReference type="HAMAP" id="MF_00097">
    <property type="entry name" value="TMP_synthase"/>
    <property type="match status" value="1"/>
</dbReference>
<evidence type="ECO:0000256" key="5">
    <source>
        <dbReference type="ARBA" id="ARBA00022977"/>
    </source>
</evidence>
<comment type="catalytic activity">
    <reaction evidence="8 9 10">
        <text>2-[(2R,5Z)-2-carboxy-4-methylthiazol-5(2H)-ylidene]ethyl phosphate + 4-amino-2-methyl-5-(diphosphooxymethyl)pyrimidine + 2 H(+) = thiamine phosphate + CO2 + diphosphate</text>
        <dbReference type="Rhea" id="RHEA:47844"/>
        <dbReference type="ChEBI" id="CHEBI:15378"/>
        <dbReference type="ChEBI" id="CHEBI:16526"/>
        <dbReference type="ChEBI" id="CHEBI:33019"/>
        <dbReference type="ChEBI" id="CHEBI:37575"/>
        <dbReference type="ChEBI" id="CHEBI:57841"/>
        <dbReference type="ChEBI" id="CHEBI:62899"/>
        <dbReference type="EC" id="2.5.1.3"/>
    </reaction>
</comment>
<sequence length="207" mass="22447">MRISLAQQLRKYFIMGSQNCEQDPVTILESAAKAGITAFQFREKGIGSLAGDEKLKLGKKLRQICREYHILFIVNDDVELVDLLDADGIHVGQADQSVTELRKQYPDKLIGLSVSNRTEVENSPTHLVDYLGAGPIYGTTTKSDAKTPVGTEWIRTLRNQFPNIPIVGIGGINTSNASSVIHAGANGVAVISSITQATNIVEAVKKL</sequence>
<dbReference type="InterPro" id="IPR036206">
    <property type="entry name" value="ThiamineP_synth_sf"/>
</dbReference>